<dbReference type="NCBIfam" id="NF009891">
    <property type="entry name" value="PRK13351.1-1"/>
    <property type="match status" value="1"/>
</dbReference>
<dbReference type="CDD" id="cd04088">
    <property type="entry name" value="EFG_mtEFG_II"/>
    <property type="match status" value="1"/>
</dbReference>
<dbReference type="SMART" id="SM00838">
    <property type="entry name" value="EFG_C"/>
    <property type="match status" value="1"/>
</dbReference>
<dbReference type="SUPFAM" id="SSF54211">
    <property type="entry name" value="Ribosomal protein S5 domain 2-like"/>
    <property type="match status" value="1"/>
</dbReference>
<dbReference type="SUPFAM" id="SSF52540">
    <property type="entry name" value="P-loop containing nucleoside triphosphate hydrolases"/>
    <property type="match status" value="1"/>
</dbReference>
<evidence type="ECO:0000256" key="1">
    <source>
        <dbReference type="ARBA" id="ARBA00017872"/>
    </source>
</evidence>
<dbReference type="Proteomes" id="UP001056539">
    <property type="component" value="Chromosome"/>
</dbReference>
<dbReference type="NCBIfam" id="NF009381">
    <property type="entry name" value="PRK12740.1-5"/>
    <property type="match status" value="1"/>
</dbReference>
<gene>
    <name evidence="8" type="ORF">KDW03_02265</name>
</gene>
<evidence type="ECO:0000256" key="5">
    <source>
        <dbReference type="ARBA" id="ARBA00023134"/>
    </source>
</evidence>
<dbReference type="SUPFAM" id="SSF50447">
    <property type="entry name" value="Translation proteins"/>
    <property type="match status" value="1"/>
</dbReference>
<dbReference type="InterPro" id="IPR020568">
    <property type="entry name" value="Ribosomal_Su5_D2-typ_SF"/>
</dbReference>
<dbReference type="InterPro" id="IPR000640">
    <property type="entry name" value="EFG_V-like"/>
</dbReference>
<dbReference type="InterPro" id="IPR035649">
    <property type="entry name" value="EFG_V"/>
</dbReference>
<dbReference type="Gene3D" id="2.40.30.10">
    <property type="entry name" value="Translation factors"/>
    <property type="match status" value="1"/>
</dbReference>
<dbReference type="PROSITE" id="PS51722">
    <property type="entry name" value="G_TR_2"/>
    <property type="match status" value="1"/>
</dbReference>
<comment type="function">
    <text evidence="6">Catalyzes the GTP-dependent ribosomal translocation step during translation elongation. During this step, the ribosome changes from the pre-translocational (PRE) to the post-translocational (POST) state as the newly formed A-site-bound peptidyl-tRNA and P-site-bound deacylated tRNA move to the P and E sites, respectively. Catalyzes the coordinated movement of the two tRNA molecules, the mRNA and conformational changes in the ribosome.</text>
</comment>
<dbReference type="KEGG" id="taqu:KDW03_02265"/>
<keyword evidence="2" id="KW-0547">Nucleotide-binding</keyword>
<dbReference type="SMART" id="SM00889">
    <property type="entry name" value="EFG_IV"/>
    <property type="match status" value="1"/>
</dbReference>
<keyword evidence="3 8" id="KW-0251">Elongation factor</keyword>
<evidence type="ECO:0000313" key="9">
    <source>
        <dbReference type="Proteomes" id="UP001056539"/>
    </source>
</evidence>
<keyword evidence="4" id="KW-0648">Protein biosynthesis</keyword>
<dbReference type="InterPro" id="IPR014721">
    <property type="entry name" value="Ribsml_uS5_D2-typ_fold_subgr"/>
</dbReference>
<dbReference type="CDD" id="cd03713">
    <property type="entry name" value="EFG_mtEFG_C"/>
    <property type="match status" value="1"/>
</dbReference>
<dbReference type="GO" id="GO:0005525">
    <property type="term" value="F:GTP binding"/>
    <property type="evidence" value="ECO:0007669"/>
    <property type="project" value="UniProtKB-KW"/>
</dbReference>
<dbReference type="AlphaFoldDB" id="A0AAX3BGS3"/>
<evidence type="ECO:0000256" key="4">
    <source>
        <dbReference type="ARBA" id="ARBA00022917"/>
    </source>
</evidence>
<dbReference type="InterPro" id="IPR027417">
    <property type="entry name" value="P-loop_NTPase"/>
</dbReference>
<dbReference type="InterPro" id="IPR041095">
    <property type="entry name" value="EFG_II"/>
</dbReference>
<dbReference type="FunFam" id="3.30.70.240:FF:000001">
    <property type="entry name" value="Elongation factor G"/>
    <property type="match status" value="1"/>
</dbReference>
<dbReference type="Pfam" id="PF00679">
    <property type="entry name" value="EFG_C"/>
    <property type="match status" value="1"/>
</dbReference>
<keyword evidence="5" id="KW-0342">GTP-binding</keyword>
<keyword evidence="9" id="KW-1185">Reference proteome</keyword>
<dbReference type="Pfam" id="PF00009">
    <property type="entry name" value="GTP_EFTU"/>
    <property type="match status" value="1"/>
</dbReference>
<dbReference type="PANTHER" id="PTHR43261:SF6">
    <property type="entry name" value="ELONGATION FACTOR G-LIKE PROTEIN"/>
    <property type="match status" value="1"/>
</dbReference>
<evidence type="ECO:0000256" key="3">
    <source>
        <dbReference type="ARBA" id="ARBA00022768"/>
    </source>
</evidence>
<dbReference type="Gene3D" id="3.30.70.240">
    <property type="match status" value="1"/>
</dbReference>
<dbReference type="InterPro" id="IPR035647">
    <property type="entry name" value="EFG_III/V"/>
</dbReference>
<accession>A0AAX3BGS3</accession>
<dbReference type="Gene3D" id="3.30.70.870">
    <property type="entry name" value="Elongation Factor G (Translational Gtpase), domain 3"/>
    <property type="match status" value="1"/>
</dbReference>
<dbReference type="CDD" id="cd01434">
    <property type="entry name" value="EFG_mtEFG1_IV"/>
    <property type="match status" value="1"/>
</dbReference>
<organism evidence="8 9">
    <name type="scientific">Thermospira aquatica</name>
    <dbReference type="NCBI Taxonomy" id="2828656"/>
    <lineage>
        <taxon>Bacteria</taxon>
        <taxon>Pseudomonadati</taxon>
        <taxon>Spirochaetota</taxon>
        <taxon>Spirochaetia</taxon>
        <taxon>Brevinematales</taxon>
        <taxon>Thermospiraceae</taxon>
        <taxon>Thermospira</taxon>
    </lineage>
</organism>
<sequence>MGKIYEPKRIRNIALSGAPNAGKTTLAEALLYISGQIQTMGSVDKGTTVMDFEDEEINKKMSLHTSLAYTEWNNVKINIMDTPGIPDLVGEVRSAFRAVEGIIFVVSAVDGITIDTEKDWHFADDYQIARVVFINQMDKPEANFFGIAEDLEKKFKKPVIPLELPIIEGNKFVGTFDLVSMESIFSQGKEVKRTKDIPDQLKDKIDTYREKLFDAVAETDDSLIEKYLSGEPLTEEEVERGLRTCTMNNKFIPIFCGSALLCVGIQPLLDIIVQFLPSPLYVGEEIGTDPLHPDHTIKRHPDPEEPFSAFVFKTYLDPYAGKLSFARIRSGKIRTGDEVLNVRTNTREKIAHIYMINGKNLKEIEELEAGDMAIFAKIDSLQTGDTVSDPSKPLIYEPVRFPNPSYFLAIHAKDRKLEDKLAEIFHQIHLQDPTFNYEYNDITKEMVISCIGEIQAKHILDFINHHYKIEFETRVPRIAYKETITAKAEGHYKHKKQTGGHGQYGEVYLRVEPLKRNEGFLFTESIFGGAIPKNYVPAIEKGCREACESGVIAGYPVVDIKVDVYDGSYHEVDSSDMSFKIAGLHAMKLAIEAAKPVLLEPIAKVRVYVDEETIGAVMGDLSNRRGKVQGMDKISEDVTVINALVPYAEMLAYAPSLNALTSGRGRFDMEISHYEILPQSEYDKAKKQAELMQKEQEAARG</sequence>
<dbReference type="Gene3D" id="3.30.230.10">
    <property type="match status" value="1"/>
</dbReference>
<reference evidence="8" key="1">
    <citation type="submission" date="2021-04" db="EMBL/GenBank/DDBJ databases">
        <authorList>
            <person name="Postec A."/>
        </authorList>
    </citation>
    <scope>NUCLEOTIDE SEQUENCE</scope>
    <source>
        <strain evidence="8">F1F22</strain>
    </source>
</reference>
<evidence type="ECO:0000259" key="7">
    <source>
        <dbReference type="PROSITE" id="PS51722"/>
    </source>
</evidence>
<evidence type="ECO:0000313" key="8">
    <source>
        <dbReference type="EMBL" id="URA10651.1"/>
    </source>
</evidence>
<dbReference type="SUPFAM" id="SSF54980">
    <property type="entry name" value="EF-G C-terminal domain-like"/>
    <property type="match status" value="2"/>
</dbReference>
<dbReference type="FunFam" id="3.30.230.10:FF:000003">
    <property type="entry name" value="Elongation factor G"/>
    <property type="match status" value="1"/>
</dbReference>
<dbReference type="Pfam" id="PF14492">
    <property type="entry name" value="EFG_III"/>
    <property type="match status" value="1"/>
</dbReference>
<dbReference type="InterPro" id="IPR005517">
    <property type="entry name" value="Transl_elong_EFG/EF2_IV"/>
</dbReference>
<evidence type="ECO:0000256" key="6">
    <source>
        <dbReference type="ARBA" id="ARBA00024731"/>
    </source>
</evidence>
<feature type="domain" description="Tr-type G" evidence="7">
    <location>
        <begin position="8"/>
        <end position="280"/>
    </location>
</feature>
<dbReference type="InterPro" id="IPR053905">
    <property type="entry name" value="EF-G-like_DII"/>
</dbReference>
<dbReference type="InterPro" id="IPR005225">
    <property type="entry name" value="Small_GTP-bd"/>
</dbReference>
<dbReference type="Pfam" id="PF03764">
    <property type="entry name" value="EFG_IV"/>
    <property type="match status" value="1"/>
</dbReference>
<dbReference type="EMBL" id="CP073355">
    <property type="protein sequence ID" value="URA10651.1"/>
    <property type="molecule type" value="Genomic_DNA"/>
</dbReference>
<dbReference type="Gene3D" id="3.40.50.300">
    <property type="entry name" value="P-loop containing nucleotide triphosphate hydrolases"/>
    <property type="match status" value="1"/>
</dbReference>
<dbReference type="InterPro" id="IPR000795">
    <property type="entry name" value="T_Tr_GTP-bd_dom"/>
</dbReference>
<dbReference type="InterPro" id="IPR047872">
    <property type="entry name" value="EFG_IV"/>
</dbReference>
<dbReference type="RefSeq" id="WP_271435776.1">
    <property type="nucleotide sequence ID" value="NZ_CP073355.1"/>
</dbReference>
<name>A0AAX3BGS3_9SPIR</name>
<dbReference type="GO" id="GO:0032790">
    <property type="term" value="P:ribosome disassembly"/>
    <property type="evidence" value="ECO:0007669"/>
    <property type="project" value="TreeGrafter"/>
</dbReference>
<dbReference type="GO" id="GO:0003746">
    <property type="term" value="F:translation elongation factor activity"/>
    <property type="evidence" value="ECO:0007669"/>
    <property type="project" value="UniProtKB-KW"/>
</dbReference>
<proteinExistence type="predicted"/>
<dbReference type="PANTHER" id="PTHR43261">
    <property type="entry name" value="TRANSLATION ELONGATION FACTOR G-RELATED"/>
    <property type="match status" value="1"/>
</dbReference>
<evidence type="ECO:0000256" key="2">
    <source>
        <dbReference type="ARBA" id="ARBA00022741"/>
    </source>
</evidence>
<reference evidence="8" key="2">
    <citation type="submission" date="2022-06" db="EMBL/GenBank/DDBJ databases">
        <title>Thermospira aquatica gen. nov., sp. nov.</title>
        <authorList>
            <person name="Ben Ali Gam Z."/>
            <person name="Labat M."/>
        </authorList>
    </citation>
    <scope>NUCLEOTIDE SEQUENCE</scope>
    <source>
        <strain evidence="8">F1F22</strain>
    </source>
</reference>
<dbReference type="NCBIfam" id="TIGR00231">
    <property type="entry name" value="small_GTP"/>
    <property type="match status" value="1"/>
</dbReference>
<dbReference type="Pfam" id="PF22042">
    <property type="entry name" value="EF-G_D2"/>
    <property type="match status" value="1"/>
</dbReference>
<protein>
    <recommendedName>
        <fullName evidence="1">Elongation factor G</fullName>
    </recommendedName>
</protein>
<dbReference type="GO" id="GO:0003924">
    <property type="term" value="F:GTPase activity"/>
    <property type="evidence" value="ECO:0007669"/>
    <property type="project" value="InterPro"/>
</dbReference>
<dbReference type="InterPro" id="IPR009000">
    <property type="entry name" value="Transl_B-barrel_sf"/>
</dbReference>
<dbReference type="CDD" id="cd04170">
    <property type="entry name" value="EF-G_bact"/>
    <property type="match status" value="1"/>
</dbReference>